<feature type="region of interest" description="Disordered" evidence="1">
    <location>
        <begin position="309"/>
        <end position="331"/>
    </location>
</feature>
<evidence type="ECO:0000256" key="1">
    <source>
        <dbReference type="SAM" id="MobiDB-lite"/>
    </source>
</evidence>
<keyword evidence="3" id="KW-1185">Reference proteome</keyword>
<dbReference type="OMA" id="NCIAYEE"/>
<comment type="caution">
    <text evidence="2">The sequence shown here is derived from an EMBL/GenBank/DDBJ whole genome shotgun (WGS) entry which is preliminary data.</text>
</comment>
<dbReference type="AlphaFoldDB" id="A0A151ZB10"/>
<accession>A0A151ZB10</accession>
<organism evidence="2 3">
    <name type="scientific">Tieghemostelium lacteum</name>
    <name type="common">Slime mold</name>
    <name type="synonym">Dictyostelium lacteum</name>
    <dbReference type="NCBI Taxonomy" id="361077"/>
    <lineage>
        <taxon>Eukaryota</taxon>
        <taxon>Amoebozoa</taxon>
        <taxon>Evosea</taxon>
        <taxon>Eumycetozoa</taxon>
        <taxon>Dictyostelia</taxon>
        <taxon>Dictyosteliales</taxon>
        <taxon>Raperosteliaceae</taxon>
        <taxon>Tieghemostelium</taxon>
    </lineage>
</organism>
<evidence type="ECO:0000313" key="3">
    <source>
        <dbReference type="Proteomes" id="UP000076078"/>
    </source>
</evidence>
<evidence type="ECO:0000313" key="2">
    <source>
        <dbReference type="EMBL" id="KYQ91129.1"/>
    </source>
</evidence>
<proteinExistence type="predicted"/>
<name>A0A151ZB10_TIELA</name>
<dbReference type="Proteomes" id="UP000076078">
    <property type="component" value="Unassembled WGS sequence"/>
</dbReference>
<sequence>MDTCVGISIYKMKTGNGLTTGLTSQLTNVITSQITTANPSTTANPATSVQASGSTTTSSALTDSVTGLLSTAGTGMSTGLLTNGDITSIVTAAITTGGLTGGLLTGGLLGRDLEEVDMTEAAGETVVQYMCISPGCSSNCIAYEELPLDVCTRVGLEYVLYSVVSEMQLSTLSEETPTPSVTPSVTPTVTPSVNTNSTTGDATSTTGLTNSPESLKARSIESTTPKGYCQSYISQYSCLTEPVEVTEFRNNYCAKSYKINCTNDNYSHYQCADTECNQCSQLINKPLGLCIVDDTNKMGTQYKALLPKETVTPTPTPTDTIPTTTPTPTPDNIKSDGHISMQVTHIIFIILLLTLMALN</sequence>
<gene>
    <name evidence="2" type="ORF">DLAC_08037</name>
</gene>
<dbReference type="EMBL" id="LODT01000035">
    <property type="protein sequence ID" value="KYQ91129.1"/>
    <property type="molecule type" value="Genomic_DNA"/>
</dbReference>
<protein>
    <submittedName>
        <fullName evidence="2">Uncharacterized protein</fullName>
    </submittedName>
</protein>
<feature type="region of interest" description="Disordered" evidence="1">
    <location>
        <begin position="172"/>
        <end position="217"/>
    </location>
</feature>
<reference evidence="2 3" key="1">
    <citation type="submission" date="2015-12" db="EMBL/GenBank/DDBJ databases">
        <title>Dictyostelia acquired genes for synthesis and detection of signals that induce cell-type specialization by lateral gene transfer from prokaryotes.</title>
        <authorList>
            <person name="Gloeckner G."/>
            <person name="Schaap P."/>
        </authorList>
    </citation>
    <scope>NUCLEOTIDE SEQUENCE [LARGE SCALE GENOMIC DNA]</scope>
    <source>
        <strain evidence="2 3">TK</strain>
    </source>
</reference>
<dbReference type="InParanoid" id="A0A151ZB10"/>
<feature type="region of interest" description="Disordered" evidence="1">
    <location>
        <begin position="37"/>
        <end position="58"/>
    </location>
</feature>
<feature type="compositionally biased region" description="Low complexity" evidence="1">
    <location>
        <begin position="310"/>
        <end position="326"/>
    </location>
</feature>
<feature type="compositionally biased region" description="Low complexity" evidence="1">
    <location>
        <begin position="172"/>
        <end position="210"/>
    </location>
</feature>
<dbReference type="OrthoDB" id="22996at2759"/>